<evidence type="ECO:0000259" key="2">
    <source>
        <dbReference type="Pfam" id="PF03629"/>
    </source>
</evidence>
<evidence type="ECO:0000313" key="4">
    <source>
        <dbReference type="Proteomes" id="UP000230000"/>
    </source>
</evidence>
<dbReference type="AlphaFoldDB" id="A0A2M9CUP8"/>
<dbReference type="InterPro" id="IPR036514">
    <property type="entry name" value="SGNH_hydro_sf"/>
</dbReference>
<gene>
    <name evidence="3" type="ORF">BXY57_1218</name>
</gene>
<dbReference type="EMBL" id="PGFG01000001">
    <property type="protein sequence ID" value="PJJ75637.1"/>
    <property type="molecule type" value="Genomic_DNA"/>
</dbReference>
<sequence>MPISLIIRRGSLWILWLACWHAGLAQIRLPRIISDGMVLQRNDSARIWGWASPHEQIRLIFLQHTYVTQADAAGHWQIRLIPAPAGGPYAMEIDGNNHITLKDIYIGDVWLCSGQSNMQLPMRRVQPRYAALMAQVHKPEIRQFLVPMQMNFQHPEQDFSSGEWLPANDWTVLDFSATAYFFARALYEKYHVPIGLINASVGGTPIQAWMSRDALRDFPEELATADHYADRHFVDSVLRENRQHAESWMMPAWQHDSGWQHSPPWYESLSSAAMSHWKPTEVPGFWDQSPWKDFYGIVWLKKTFVLSEARLARWKNQHVPVTLWLGRLVDADYTYLNGAFVGNITYQYPPRIYPVAVDLLKPGENEITVRLMHQSGLPWGFVPDKTYALVAGHDTLSLQGEWKYRIGCNMPAMQGQVFVQYQPTGLFNGMIAPLLPYTIRGAVWYQGESNTAHPEEYAVWLKDMIQDWREKWQQGNFPFLIVQLPNYGFPAKDPNAWSGWALVRQAQLQALQLPNTGMAVTIDIGEWNDVHPLDKKDVGERLALAAEKVAFGEHNTSPGPLCVSAVRQNERVVLHFTHIGKGLQAKGKDGWLHEFLIAGADHHFVRAKARMVGPDAVEVWSDEVKHPAEVRYAWSDSPVQPNLYNSEGLPASPFRIEIKP</sequence>
<dbReference type="SUPFAM" id="SSF49785">
    <property type="entry name" value="Galactose-binding domain-like"/>
    <property type="match status" value="1"/>
</dbReference>
<dbReference type="RefSeq" id="WP_100314222.1">
    <property type="nucleotide sequence ID" value="NZ_PGFG01000001.1"/>
</dbReference>
<accession>A0A2M9CUP8</accession>
<dbReference type="OrthoDB" id="9816001at2"/>
<keyword evidence="1" id="KW-0378">Hydrolase</keyword>
<keyword evidence="4" id="KW-1185">Reference proteome</keyword>
<protein>
    <submittedName>
        <fullName evidence="3">Sialate O-acetylesterase</fullName>
    </submittedName>
</protein>
<dbReference type="PANTHER" id="PTHR22901">
    <property type="entry name" value="SIALATE O-ACETYLESTERASE"/>
    <property type="match status" value="1"/>
</dbReference>
<dbReference type="Proteomes" id="UP000230000">
    <property type="component" value="Unassembled WGS sequence"/>
</dbReference>
<feature type="domain" description="Sialate O-acetylesterase" evidence="2">
    <location>
        <begin position="438"/>
        <end position="543"/>
    </location>
</feature>
<reference evidence="3 4" key="1">
    <citation type="submission" date="2017-11" db="EMBL/GenBank/DDBJ databases">
        <title>Genomic Encyclopedia of Archaeal and Bacterial Type Strains, Phase II (KMG-II): From Individual Species to Whole Genera.</title>
        <authorList>
            <person name="Goeker M."/>
        </authorList>
    </citation>
    <scope>NUCLEOTIDE SEQUENCE [LARGE SCALE GENOMIC DNA]</scope>
    <source>
        <strain evidence="3 4">DSM 27268</strain>
    </source>
</reference>
<evidence type="ECO:0000256" key="1">
    <source>
        <dbReference type="ARBA" id="ARBA00022801"/>
    </source>
</evidence>
<organism evidence="3 4">
    <name type="scientific">Thermoflavifilum aggregans</name>
    <dbReference type="NCBI Taxonomy" id="454188"/>
    <lineage>
        <taxon>Bacteria</taxon>
        <taxon>Pseudomonadati</taxon>
        <taxon>Bacteroidota</taxon>
        <taxon>Chitinophagia</taxon>
        <taxon>Chitinophagales</taxon>
        <taxon>Chitinophagaceae</taxon>
        <taxon>Thermoflavifilum</taxon>
    </lineage>
</organism>
<dbReference type="GO" id="GO:0001681">
    <property type="term" value="F:sialate O-acetylesterase activity"/>
    <property type="evidence" value="ECO:0007669"/>
    <property type="project" value="InterPro"/>
</dbReference>
<dbReference type="PANTHER" id="PTHR22901:SF0">
    <property type="entry name" value="SIALATE O-ACETYLESTERASE"/>
    <property type="match status" value="1"/>
</dbReference>
<proteinExistence type="predicted"/>
<evidence type="ECO:0000313" key="3">
    <source>
        <dbReference type="EMBL" id="PJJ75637.1"/>
    </source>
</evidence>
<comment type="caution">
    <text evidence="3">The sequence shown here is derived from an EMBL/GenBank/DDBJ whole genome shotgun (WGS) entry which is preliminary data.</text>
</comment>
<dbReference type="Pfam" id="PF03629">
    <property type="entry name" value="SASA"/>
    <property type="match status" value="2"/>
</dbReference>
<name>A0A2M9CUP8_9BACT</name>
<dbReference type="InterPro" id="IPR008979">
    <property type="entry name" value="Galactose-bd-like_sf"/>
</dbReference>
<dbReference type="Gene3D" id="3.40.50.1110">
    <property type="entry name" value="SGNH hydrolase"/>
    <property type="match status" value="2"/>
</dbReference>
<dbReference type="GO" id="GO:0005975">
    <property type="term" value="P:carbohydrate metabolic process"/>
    <property type="evidence" value="ECO:0007669"/>
    <property type="project" value="TreeGrafter"/>
</dbReference>
<feature type="domain" description="Sialate O-acetylesterase" evidence="2">
    <location>
        <begin position="108"/>
        <end position="212"/>
    </location>
</feature>
<dbReference type="InterPro" id="IPR039329">
    <property type="entry name" value="SIAE"/>
</dbReference>
<dbReference type="InterPro" id="IPR005181">
    <property type="entry name" value="SASA"/>
</dbReference>
<dbReference type="SUPFAM" id="SSF52266">
    <property type="entry name" value="SGNH hydrolase"/>
    <property type="match status" value="1"/>
</dbReference>